<proteinExistence type="predicted"/>
<protein>
    <submittedName>
        <fullName evidence="5">KipI antagonist</fullName>
    </submittedName>
</protein>
<reference evidence="6" key="1">
    <citation type="journal article" date="2019" name="Int. J. Syst. Evol. Microbiol.">
        <title>The Global Catalogue of Microorganisms (GCM) 10K type strain sequencing project: providing services to taxonomists for standard genome sequencing and annotation.</title>
        <authorList>
            <consortium name="The Broad Institute Genomics Platform"/>
            <consortium name="The Broad Institute Genome Sequencing Center for Infectious Disease"/>
            <person name="Wu L."/>
            <person name="Ma J."/>
        </authorList>
    </citation>
    <scope>NUCLEOTIDE SEQUENCE [LARGE SCALE GENOMIC DNA]</scope>
    <source>
        <strain evidence="6">CGMCC 1.6964</strain>
    </source>
</reference>
<evidence type="ECO:0000313" key="6">
    <source>
        <dbReference type="Proteomes" id="UP000606653"/>
    </source>
</evidence>
<dbReference type="PANTHER" id="PTHR43309">
    <property type="entry name" value="5-OXOPROLINASE SUBUNIT C"/>
    <property type="match status" value="1"/>
</dbReference>
<dbReference type="InterPro" id="IPR029000">
    <property type="entry name" value="Cyclophilin-like_dom_sf"/>
</dbReference>
<evidence type="ECO:0000259" key="4">
    <source>
        <dbReference type="SMART" id="SM00797"/>
    </source>
</evidence>
<keyword evidence="2" id="KW-0378">Hydrolase</keyword>
<dbReference type="PANTHER" id="PTHR43309:SF5">
    <property type="entry name" value="5-OXOPROLINASE SUBUNIT C"/>
    <property type="match status" value="1"/>
</dbReference>
<name>A0ABQ2L637_9BACL</name>
<dbReference type="EMBL" id="BMLN01000009">
    <property type="protein sequence ID" value="GGO04776.1"/>
    <property type="molecule type" value="Genomic_DNA"/>
</dbReference>
<feature type="domain" description="Carboxyltransferase" evidence="4">
    <location>
        <begin position="24"/>
        <end position="320"/>
    </location>
</feature>
<evidence type="ECO:0000313" key="5">
    <source>
        <dbReference type="EMBL" id="GGO04776.1"/>
    </source>
</evidence>
<evidence type="ECO:0000256" key="2">
    <source>
        <dbReference type="ARBA" id="ARBA00022801"/>
    </source>
</evidence>
<dbReference type="InterPro" id="IPR052708">
    <property type="entry name" value="PxpC"/>
</dbReference>
<sequence length="333" mass="35487">MSITVLMPGMQTTVQDLGRTGYQKYGVIAGGAADSYALRVANLLVGSDEGAAGLEITLSGPVLQFECEALIAVTGGDLSPSVDGVPLPMWRPVLVPEGAELRFGAAKSGCRAYLAAAGGFDVPTIMGGRGTYLRAGIGGFEGRELRTGDVLPLGEPSEAGKQLAGELSSSSGKPFASVSWHADNRYIPPGRTSLTVRAMRGPEFEKFTTGSREFGFRRPFEATPQCDRMGCRLAGSSLVLERPVDMLSEAVAPGTVQVPPDGNPILLLADRQTAGGYPRIAQVAAVDLPIAAQLRPGQRISFLEITVEEAERLYRKREDQIRMMKQFMKISPL</sequence>
<dbReference type="SMART" id="SM00797">
    <property type="entry name" value="AHS2"/>
    <property type="match status" value="1"/>
</dbReference>
<dbReference type="Gene3D" id="2.40.100.10">
    <property type="entry name" value="Cyclophilin-like"/>
    <property type="match status" value="1"/>
</dbReference>
<dbReference type="Pfam" id="PF02626">
    <property type="entry name" value="CT_A_B"/>
    <property type="match status" value="1"/>
</dbReference>
<organism evidence="5 6">
    <name type="scientific">Saccharibacillus kuerlensis</name>
    <dbReference type="NCBI Taxonomy" id="459527"/>
    <lineage>
        <taxon>Bacteria</taxon>
        <taxon>Bacillati</taxon>
        <taxon>Bacillota</taxon>
        <taxon>Bacilli</taxon>
        <taxon>Bacillales</taxon>
        <taxon>Paenibacillaceae</taxon>
        <taxon>Saccharibacillus</taxon>
    </lineage>
</organism>
<dbReference type="NCBIfam" id="TIGR00724">
    <property type="entry name" value="urea_amlyse_rel"/>
    <property type="match status" value="1"/>
</dbReference>
<dbReference type="SUPFAM" id="SSF50891">
    <property type="entry name" value="Cyclophilin-like"/>
    <property type="match status" value="1"/>
</dbReference>
<dbReference type="InterPro" id="IPR003778">
    <property type="entry name" value="CT_A_B"/>
</dbReference>
<evidence type="ECO:0000256" key="3">
    <source>
        <dbReference type="ARBA" id="ARBA00022840"/>
    </source>
</evidence>
<keyword evidence="3" id="KW-0067">ATP-binding</keyword>
<keyword evidence="1" id="KW-0547">Nucleotide-binding</keyword>
<dbReference type="RefSeq" id="WP_018977933.1">
    <property type="nucleotide sequence ID" value="NZ_BMLN01000009.1"/>
</dbReference>
<gene>
    <name evidence="5" type="primary">kipA</name>
    <name evidence="5" type="ORF">GCM10010969_30390</name>
</gene>
<evidence type="ECO:0000256" key="1">
    <source>
        <dbReference type="ARBA" id="ARBA00022741"/>
    </source>
</evidence>
<keyword evidence="6" id="KW-1185">Reference proteome</keyword>
<accession>A0ABQ2L637</accession>
<comment type="caution">
    <text evidence="5">The sequence shown here is derived from an EMBL/GenBank/DDBJ whole genome shotgun (WGS) entry which is preliminary data.</text>
</comment>
<dbReference type="Proteomes" id="UP000606653">
    <property type="component" value="Unassembled WGS sequence"/>
</dbReference>